<evidence type="ECO:0000256" key="1">
    <source>
        <dbReference type="ARBA" id="ARBA00009990"/>
    </source>
</evidence>
<dbReference type="Proteomes" id="UP000623301">
    <property type="component" value="Unassembled WGS sequence"/>
</dbReference>
<dbReference type="InterPro" id="IPR035958">
    <property type="entry name" value="SecB-like_sf"/>
</dbReference>
<keyword evidence="6" id="KW-1185">Reference proteome</keyword>
<evidence type="ECO:0000256" key="2">
    <source>
        <dbReference type="ARBA" id="ARBA00022448"/>
    </source>
</evidence>
<dbReference type="Pfam" id="PF02556">
    <property type="entry name" value="SecB"/>
    <property type="match status" value="1"/>
</dbReference>
<gene>
    <name evidence="5" type="ORF">JBL43_07400</name>
</gene>
<keyword evidence="4" id="KW-0811">Translocation</keyword>
<dbReference type="RefSeq" id="WP_198840815.1">
    <property type="nucleotide sequence ID" value="NZ_JAEHFJ010000003.1"/>
</dbReference>
<sequence length="138" mass="15903">MEKPKKAAFSFKKFTVPRFSYNQSLNEKPELDLLFNPRGEYNKEKGLFNLILNLSGTEKTDKAEIIQIESVATFKFSENIDIKDIPEYFYANSIAIMFPYVRSFISTLTLQSNTGIIMLEILNLSAMKETLRENTKAK</sequence>
<proteinExistence type="inferred from homology"/>
<evidence type="ECO:0000313" key="5">
    <source>
        <dbReference type="EMBL" id="MBJ2174056.1"/>
    </source>
</evidence>
<comment type="similarity">
    <text evidence="1">Belongs to the SecB family.</text>
</comment>
<accession>A0ABS0WPZ5</accession>
<evidence type="ECO:0000256" key="3">
    <source>
        <dbReference type="ARBA" id="ARBA00022927"/>
    </source>
</evidence>
<comment type="caution">
    <text evidence="5">The sequence shown here is derived from an EMBL/GenBank/DDBJ whole genome shotgun (WGS) entry which is preliminary data.</text>
</comment>
<keyword evidence="2" id="KW-0813">Transport</keyword>
<keyword evidence="3" id="KW-0653">Protein transport</keyword>
<evidence type="ECO:0000256" key="4">
    <source>
        <dbReference type="ARBA" id="ARBA00023010"/>
    </source>
</evidence>
<dbReference type="Gene3D" id="3.10.420.10">
    <property type="entry name" value="SecB-like"/>
    <property type="match status" value="1"/>
</dbReference>
<name>A0ABS0WPZ5_9FLAO</name>
<dbReference type="SUPFAM" id="SSF54611">
    <property type="entry name" value="SecB-like"/>
    <property type="match status" value="1"/>
</dbReference>
<evidence type="ECO:0000313" key="6">
    <source>
        <dbReference type="Proteomes" id="UP000623301"/>
    </source>
</evidence>
<dbReference type="InterPro" id="IPR003708">
    <property type="entry name" value="SecB"/>
</dbReference>
<reference evidence="5 6" key="1">
    <citation type="submission" date="2020-12" db="EMBL/GenBank/DDBJ databases">
        <title>Aureibaculum luteum sp. nov. and Aureibaculum flavum sp. nov., novel members of the family Flavobacteriaceae isolated from Antarctic intertidal sediments.</title>
        <authorList>
            <person name="He X."/>
            <person name="Zhang X."/>
        </authorList>
    </citation>
    <scope>NUCLEOTIDE SEQUENCE [LARGE SCALE GENOMIC DNA]</scope>
    <source>
        <strain evidence="5 6">A20</strain>
    </source>
</reference>
<dbReference type="EMBL" id="JAEHFJ010000003">
    <property type="protein sequence ID" value="MBJ2174056.1"/>
    <property type="molecule type" value="Genomic_DNA"/>
</dbReference>
<protein>
    <submittedName>
        <fullName evidence="5">Protein-export chaperone SecB</fullName>
    </submittedName>
</protein>
<organism evidence="5 6">
    <name type="scientific">Aureibaculum flavum</name>
    <dbReference type="NCBI Taxonomy" id="2795986"/>
    <lineage>
        <taxon>Bacteria</taxon>
        <taxon>Pseudomonadati</taxon>
        <taxon>Bacteroidota</taxon>
        <taxon>Flavobacteriia</taxon>
        <taxon>Flavobacteriales</taxon>
        <taxon>Flavobacteriaceae</taxon>
        <taxon>Aureibaculum</taxon>
    </lineage>
</organism>